<keyword evidence="2" id="KW-1185">Reference proteome</keyword>
<accession>A0ABW2C8N4</accession>
<comment type="caution">
    <text evidence="1">The sequence shown here is derived from an EMBL/GenBank/DDBJ whole genome shotgun (WGS) entry which is preliminary data.</text>
</comment>
<evidence type="ECO:0000313" key="1">
    <source>
        <dbReference type="EMBL" id="MFC6871418.1"/>
    </source>
</evidence>
<proteinExistence type="predicted"/>
<protein>
    <submittedName>
        <fullName evidence="1">Uncharacterized protein</fullName>
    </submittedName>
</protein>
<sequence>MNDLMFGRTRTRRTTTANSCLGCGKRTRRGSNVCSPRCSRRIAREL</sequence>
<gene>
    <name evidence="1" type="ORF">ACFQGD_30280</name>
</gene>
<dbReference type="Proteomes" id="UP001596337">
    <property type="component" value="Unassembled WGS sequence"/>
</dbReference>
<dbReference type="EMBL" id="JBHSXX010000001">
    <property type="protein sequence ID" value="MFC6871418.1"/>
    <property type="molecule type" value="Genomic_DNA"/>
</dbReference>
<organism evidence="1 2">
    <name type="scientific">Haloechinothrix salitolerans</name>
    <dbReference type="NCBI Taxonomy" id="926830"/>
    <lineage>
        <taxon>Bacteria</taxon>
        <taxon>Bacillati</taxon>
        <taxon>Actinomycetota</taxon>
        <taxon>Actinomycetes</taxon>
        <taxon>Pseudonocardiales</taxon>
        <taxon>Pseudonocardiaceae</taxon>
        <taxon>Haloechinothrix</taxon>
    </lineage>
</organism>
<reference evidence="2" key="1">
    <citation type="journal article" date="2019" name="Int. J. Syst. Evol. Microbiol.">
        <title>The Global Catalogue of Microorganisms (GCM) 10K type strain sequencing project: providing services to taxonomists for standard genome sequencing and annotation.</title>
        <authorList>
            <consortium name="The Broad Institute Genomics Platform"/>
            <consortium name="The Broad Institute Genome Sequencing Center for Infectious Disease"/>
            <person name="Wu L."/>
            <person name="Ma J."/>
        </authorList>
    </citation>
    <scope>NUCLEOTIDE SEQUENCE [LARGE SCALE GENOMIC DNA]</scope>
    <source>
        <strain evidence="2">KCTC 32255</strain>
    </source>
</reference>
<name>A0ABW2C8N4_9PSEU</name>
<dbReference type="RefSeq" id="WP_345390962.1">
    <property type="nucleotide sequence ID" value="NZ_BAABLA010000007.1"/>
</dbReference>
<evidence type="ECO:0000313" key="2">
    <source>
        <dbReference type="Proteomes" id="UP001596337"/>
    </source>
</evidence>